<dbReference type="GO" id="GO:0003993">
    <property type="term" value="F:acid phosphatase activity"/>
    <property type="evidence" value="ECO:0007669"/>
    <property type="project" value="TreeGrafter"/>
</dbReference>
<reference evidence="7" key="2">
    <citation type="submission" date="2020-04" db="EMBL/GenBank/DDBJ databases">
        <authorList>
            <consortium name="NCBI Genome Project"/>
        </authorList>
    </citation>
    <scope>NUCLEOTIDE SEQUENCE</scope>
    <source>
        <strain evidence="7">CBS 342.82</strain>
    </source>
</reference>
<dbReference type="PROSITE" id="PS00616">
    <property type="entry name" value="HIS_ACID_PHOSPHAT_1"/>
    <property type="match status" value="1"/>
</dbReference>
<dbReference type="OrthoDB" id="6509975at2759"/>
<sequence length="800" mass="85279">MTIVALPMKPQRGLDDDVAREQTLLQPEQAKLLKLDYILSPSPVRVSSSRRSLYQIASFARVALTIITGASFCVMLYRSAVWAFVAVAVDAVVVERQAASSPSGVPDYFVTVPELFPGPTPTGAAGFLAQTNPAPFIGTTYIPNSPLETQVPIVGNTNNGNIFELHGQLSHYFPNPSGFGVDEYSLPTNASIVQLHMLSRHGSRYPTSGAGAEVIGQKITNFTKAGGRFGGDLSFLNTWSYKLGAEILVPVGKQELFDSGTLHQIQYGHLYKNNGSKIVARTTSQDRMLQSAEYFMAGFFGLMWPKNATLVVSYEVDGATYNNSLAGYGNCPNSNTAVNQAGNNASRVWENIYLVDAQKRLNAISGSFNWTIGDVYNAQSLCAYEEVALGYSAFCKLFTYSEWEGYEYSIDLAFAGNNMFQSPTGRAIGIGYVQELYARLQHQLITKPAGQVNLTLDNNTTTFPLNQSLYFDFSHDTNIAAVLTAFGLKQFATLLPSTYILRNRSNIVSHMECFGSRLDVEIIETPQPLSGNRRGNNGIYTAGNTTRYVHFILNQRTIPLGISFPECGNRDDGWCELTTFTNVLSTKLAESQFDYACFGNYPAQPYGAIYNGAPLPSGSIGTSVTFTSTGTTSPSPSSKNSGVAGVVTTTVTVTAAAPVCTPSTSPKAAATTSAKVATTTGRTVTQIGDGQIQAPPAPTGGRTVTQIGDGQVQAPAGGRPVTQIGDGQIQAPVGGRPVTQIGDGQIQAPKTAATTSVQAATTTGRPVTQIGDGQIQAPVGGRPVTQIGDGQVQAPKPTAY</sequence>
<dbReference type="PROSITE" id="PS50256">
    <property type="entry name" value="PIR_REPEAT_2"/>
    <property type="match status" value="3"/>
</dbReference>
<dbReference type="PROSITE" id="PS00778">
    <property type="entry name" value="HIS_ACID_PHOSPHAT_2"/>
    <property type="match status" value="1"/>
</dbReference>
<dbReference type="Proteomes" id="UP000504637">
    <property type="component" value="Unplaced"/>
</dbReference>
<evidence type="ECO:0000313" key="7">
    <source>
        <dbReference type="RefSeq" id="XP_033458953.1"/>
    </source>
</evidence>
<evidence type="ECO:0000256" key="5">
    <source>
        <dbReference type="SAM" id="MobiDB-lite"/>
    </source>
</evidence>
<evidence type="ECO:0000256" key="3">
    <source>
        <dbReference type="ARBA" id="ARBA00022729"/>
    </source>
</evidence>
<dbReference type="AlphaFoldDB" id="A0A6J3M4T6"/>
<reference evidence="7" key="3">
    <citation type="submission" date="2025-08" db="UniProtKB">
        <authorList>
            <consortium name="RefSeq"/>
        </authorList>
    </citation>
    <scope>IDENTIFICATION</scope>
    <source>
        <strain evidence="7">CBS 342.82</strain>
    </source>
</reference>
<dbReference type="EC" id="3.1.3.8" evidence="2"/>
<evidence type="ECO:0000256" key="2">
    <source>
        <dbReference type="ARBA" id="ARBA00012632"/>
    </source>
</evidence>
<dbReference type="PANTHER" id="PTHR20963:SF43">
    <property type="entry name" value="PUTATIVE (AFU_ORTHOLOGUE AFUA_7G01240)-RELATED"/>
    <property type="match status" value="1"/>
</dbReference>
<evidence type="ECO:0000256" key="1">
    <source>
        <dbReference type="ARBA" id="ARBA00005375"/>
    </source>
</evidence>
<dbReference type="Pfam" id="PF00328">
    <property type="entry name" value="His_Phos_2"/>
    <property type="match status" value="1"/>
</dbReference>
<dbReference type="InterPro" id="IPR000420">
    <property type="entry name" value="Yeast_PIR_rpt"/>
</dbReference>
<name>A0A6J3M4T6_9PEZI</name>
<dbReference type="InterPro" id="IPR033379">
    <property type="entry name" value="Acid_Pase_AS"/>
</dbReference>
<dbReference type="GO" id="GO:0016158">
    <property type="term" value="F:inositol hexakisphosphate 3-phosphatase activity"/>
    <property type="evidence" value="ECO:0007669"/>
    <property type="project" value="UniProtKB-EC"/>
</dbReference>
<comment type="similarity">
    <text evidence="1">Belongs to the histidine acid phosphatase family.</text>
</comment>
<dbReference type="InterPro" id="IPR029033">
    <property type="entry name" value="His_PPase_superfam"/>
</dbReference>
<feature type="region of interest" description="Disordered" evidence="5">
    <location>
        <begin position="779"/>
        <end position="800"/>
    </location>
</feature>
<keyword evidence="3" id="KW-0732">Signal</keyword>
<dbReference type="GeneID" id="54364829"/>
<dbReference type="RefSeq" id="XP_033458953.1">
    <property type="nucleotide sequence ID" value="XM_033607029.1"/>
</dbReference>
<dbReference type="GO" id="GO:0005199">
    <property type="term" value="F:structural constituent of cell wall"/>
    <property type="evidence" value="ECO:0007669"/>
    <property type="project" value="InterPro"/>
</dbReference>
<dbReference type="InterPro" id="IPR000560">
    <property type="entry name" value="His_Pase_clade-2"/>
</dbReference>
<dbReference type="CDD" id="cd07061">
    <property type="entry name" value="HP_HAP_like"/>
    <property type="match status" value="1"/>
</dbReference>
<feature type="compositionally biased region" description="Low complexity" evidence="5">
    <location>
        <begin position="659"/>
        <end position="680"/>
    </location>
</feature>
<gene>
    <name evidence="7" type="ORF">K489DRAFT_401733</name>
</gene>
<feature type="region of interest" description="Disordered" evidence="5">
    <location>
        <begin position="659"/>
        <end position="740"/>
    </location>
</feature>
<proteinExistence type="inferred from homology"/>
<evidence type="ECO:0000256" key="4">
    <source>
        <dbReference type="ARBA" id="ARBA00022801"/>
    </source>
</evidence>
<accession>A0A6J3M4T6</accession>
<protein>
    <recommendedName>
        <fullName evidence="2">3-phytase</fullName>
        <ecNumber evidence="2">3.1.3.8</ecNumber>
    </recommendedName>
</protein>
<evidence type="ECO:0000313" key="6">
    <source>
        <dbReference type="Proteomes" id="UP000504637"/>
    </source>
</evidence>
<organism evidence="7">
    <name type="scientific">Dissoconium aciculare CBS 342.82</name>
    <dbReference type="NCBI Taxonomy" id="1314786"/>
    <lineage>
        <taxon>Eukaryota</taxon>
        <taxon>Fungi</taxon>
        <taxon>Dikarya</taxon>
        <taxon>Ascomycota</taxon>
        <taxon>Pezizomycotina</taxon>
        <taxon>Dothideomycetes</taxon>
        <taxon>Dothideomycetidae</taxon>
        <taxon>Mycosphaerellales</taxon>
        <taxon>Dissoconiaceae</taxon>
        <taxon>Dissoconium</taxon>
    </lineage>
</organism>
<dbReference type="SUPFAM" id="SSF53254">
    <property type="entry name" value="Phosphoglycerate mutase-like"/>
    <property type="match status" value="1"/>
</dbReference>
<dbReference type="Gene3D" id="3.40.50.1240">
    <property type="entry name" value="Phosphoglycerate mutase-like"/>
    <property type="match status" value="1"/>
</dbReference>
<dbReference type="Pfam" id="PF00399">
    <property type="entry name" value="PIR"/>
    <property type="match status" value="6"/>
</dbReference>
<keyword evidence="4" id="KW-0378">Hydrolase</keyword>
<keyword evidence="6" id="KW-1185">Reference proteome</keyword>
<dbReference type="PANTHER" id="PTHR20963">
    <property type="entry name" value="MULTIPLE INOSITOL POLYPHOSPHATE PHOSPHATASE-RELATED"/>
    <property type="match status" value="1"/>
</dbReference>
<reference evidence="7" key="1">
    <citation type="submission" date="2020-01" db="EMBL/GenBank/DDBJ databases">
        <authorList>
            <consortium name="DOE Joint Genome Institute"/>
            <person name="Haridas S."/>
            <person name="Albert R."/>
            <person name="Binder M."/>
            <person name="Bloem J."/>
            <person name="Labutti K."/>
            <person name="Salamov A."/>
            <person name="Andreopoulos B."/>
            <person name="Baker S.E."/>
            <person name="Barry K."/>
            <person name="Bills G."/>
            <person name="Bluhm B.H."/>
            <person name="Cannon C."/>
            <person name="Castanera R."/>
            <person name="Culley D.E."/>
            <person name="Daum C."/>
            <person name="Ezra D."/>
            <person name="Gonzalez J.B."/>
            <person name="Henrissat B."/>
            <person name="Kuo A."/>
            <person name="Liang C."/>
            <person name="Lipzen A."/>
            <person name="Lutzoni F."/>
            <person name="Magnuson J."/>
            <person name="Mondo S."/>
            <person name="Nolan M."/>
            <person name="Ohm R."/>
            <person name="Pangilinan J."/>
            <person name="Park H.-J."/>
            <person name="Ramirez L."/>
            <person name="Alfaro M."/>
            <person name="Sun H."/>
            <person name="Tritt A."/>
            <person name="Yoshinaga Y."/>
            <person name="Zwiers L.-H."/>
            <person name="Turgeon B.G."/>
            <person name="Goodwin S.B."/>
            <person name="Spatafora J.W."/>
            <person name="Crous P.W."/>
            <person name="Grigoriev I.V."/>
        </authorList>
    </citation>
    <scope>NUCLEOTIDE SEQUENCE</scope>
    <source>
        <strain evidence="7">CBS 342.82</strain>
    </source>
</reference>